<protein>
    <recommendedName>
        <fullName evidence="3">Capsule polysaccharide biosynthesis protein</fullName>
    </recommendedName>
</protein>
<sequence>MVDPAFREQEARRQGEYLRFDAEHGAAFRRGAPPATQVQQRVLVVSSGSLGLLVEIALVKAIQAAGYRPVILTDYDRWVDLYYRAAGVEEVSYWEEWQRPVSRAEAAAMMNGLGSFEQFIQADYGGARIGKYAASTGLRHLRVGRLDLSSPPVREALLPFLHSAMSSTRAAQEIVATVKPDLVLSVDPGYTPRGELFDVCLTAGIDTITWNAAHKNNSLMLKRYRQSNRDVHPASLSSDTWRELKTRPWTDVERARLRQELVGSYQSGEWYSEVGTQFHTASQDAAEVRRALALDEGKKTAVIFPHIFWDGTFFYGTDLFESYEEWFIETMKVACANKQVNWVVKIHPANLVKNARDGVGAEPSELVALRSLGAVVPSHVRIIQPDSRMSTLSLYSVMDYCVTVRGTVGIEAASFGIPVFTAGTGRYDRRGFTIDSDTRTQYLDRLRRIHETPPMSADQRDLAERFAYGIFLARPFSLRTVTMEFQRDAKVSLQSTVHVPNGQDPATAPDLRLLTDWVRSGTEDFLSPLS</sequence>
<evidence type="ECO:0000313" key="1">
    <source>
        <dbReference type="EMBL" id="CAE6801809.1"/>
    </source>
</evidence>
<reference evidence="1 2" key="1">
    <citation type="submission" date="2021-02" db="EMBL/GenBank/DDBJ databases">
        <authorList>
            <person name="Han P."/>
        </authorList>
    </citation>
    <scope>NUCLEOTIDE SEQUENCE [LARGE SCALE GENOMIC DNA]</scope>
    <source>
        <strain evidence="1">Candidatus Nitrospira sp. ZN2</strain>
    </source>
</reference>
<keyword evidence="2" id="KW-1185">Reference proteome</keyword>
<organism evidence="1 2">
    <name type="scientific">Nitrospira defluvii</name>
    <dbReference type="NCBI Taxonomy" id="330214"/>
    <lineage>
        <taxon>Bacteria</taxon>
        <taxon>Pseudomonadati</taxon>
        <taxon>Nitrospirota</taxon>
        <taxon>Nitrospiria</taxon>
        <taxon>Nitrospirales</taxon>
        <taxon>Nitrospiraceae</taxon>
        <taxon>Nitrospira</taxon>
    </lineage>
</organism>
<proteinExistence type="predicted"/>
<dbReference type="Proteomes" id="UP000675880">
    <property type="component" value="Unassembled WGS sequence"/>
</dbReference>
<gene>
    <name evidence="1" type="ORF">NSPZN2_80101</name>
</gene>
<name>A0ABN7MJ98_9BACT</name>
<dbReference type="RefSeq" id="WP_213044262.1">
    <property type="nucleotide sequence ID" value="NZ_CAJNBJ010000021.1"/>
</dbReference>
<comment type="caution">
    <text evidence="1">The sequence shown here is derived from an EMBL/GenBank/DDBJ whole genome shotgun (WGS) entry which is preliminary data.</text>
</comment>
<dbReference type="SUPFAM" id="SSF53756">
    <property type="entry name" value="UDP-Glycosyltransferase/glycogen phosphorylase"/>
    <property type="match status" value="1"/>
</dbReference>
<dbReference type="EMBL" id="CAJNBJ010000021">
    <property type="protein sequence ID" value="CAE6801809.1"/>
    <property type="molecule type" value="Genomic_DNA"/>
</dbReference>
<evidence type="ECO:0000313" key="2">
    <source>
        <dbReference type="Proteomes" id="UP000675880"/>
    </source>
</evidence>
<evidence type="ECO:0008006" key="3">
    <source>
        <dbReference type="Google" id="ProtNLM"/>
    </source>
</evidence>
<accession>A0ABN7MJ98</accession>